<dbReference type="OrthoDB" id="270624at2759"/>
<dbReference type="PROSITE" id="PS50082">
    <property type="entry name" value="WD_REPEATS_2"/>
    <property type="match status" value="1"/>
</dbReference>
<protein>
    <submittedName>
        <fullName evidence="2">Periodic tryptophan protein 1-like protein</fullName>
    </submittedName>
</protein>
<evidence type="ECO:0000256" key="1">
    <source>
        <dbReference type="PROSITE-ProRule" id="PRU00221"/>
    </source>
</evidence>
<evidence type="ECO:0000313" key="3">
    <source>
        <dbReference type="Proteomes" id="UP000053780"/>
    </source>
</evidence>
<dbReference type="Proteomes" id="UP000053780">
    <property type="component" value="Unassembled WGS sequence"/>
</dbReference>
<dbReference type="PROSITE" id="PS50294">
    <property type="entry name" value="WD_REPEATS_REGION"/>
    <property type="match status" value="1"/>
</dbReference>
<organism evidence="2 3">
    <name type="scientific">Vairimorpha apis BRL 01</name>
    <dbReference type="NCBI Taxonomy" id="1037528"/>
    <lineage>
        <taxon>Eukaryota</taxon>
        <taxon>Fungi</taxon>
        <taxon>Fungi incertae sedis</taxon>
        <taxon>Microsporidia</taxon>
        <taxon>Nosematidae</taxon>
        <taxon>Vairimorpha</taxon>
    </lineage>
</organism>
<keyword evidence="1" id="KW-0853">WD repeat</keyword>
<feature type="repeat" description="WD" evidence="1">
    <location>
        <begin position="136"/>
        <end position="168"/>
    </location>
</feature>
<accession>T0LAJ4</accession>
<dbReference type="SUPFAM" id="SSF50978">
    <property type="entry name" value="WD40 repeat-like"/>
    <property type="match status" value="1"/>
</dbReference>
<dbReference type="EMBL" id="KE647144">
    <property type="protein sequence ID" value="EQB61393.1"/>
    <property type="molecule type" value="Genomic_DNA"/>
</dbReference>
<name>T0LAJ4_9MICR</name>
<dbReference type="InterPro" id="IPR015943">
    <property type="entry name" value="WD40/YVTN_repeat-like_dom_sf"/>
</dbReference>
<keyword evidence="3" id="KW-1185">Reference proteome</keyword>
<dbReference type="InterPro" id="IPR001680">
    <property type="entry name" value="WD40_rpt"/>
</dbReference>
<dbReference type="InterPro" id="IPR036322">
    <property type="entry name" value="WD40_repeat_dom_sf"/>
</dbReference>
<gene>
    <name evidence="2" type="ORF">NAPIS_ORF01046</name>
</gene>
<evidence type="ECO:0000313" key="2">
    <source>
        <dbReference type="EMBL" id="EQB61393.1"/>
    </source>
</evidence>
<dbReference type="HOGENOM" id="CLU_071105_0_0_1"/>
<dbReference type="AlphaFoldDB" id="T0LAJ4"/>
<sequence>MINVIKYIPKSIDIEKLKPYKKDSFILEKLNISELLVNDINNEDVLVSEDTYICESDLVVFSTLNTEEESNLQFYIYDKEHNDFMIHHDIFVLSAINDAIYLNFKDFDYIALGTFDKYVYLYDSLIFNPIAPQILLEGHTESVMCVLYENNKFLSGSEDKSIIEWDLEKIMIKSQFRTEDSIEKILLLSENIYYSQKNIIKNLNNKEIITLDGNIENLVSLNHNIFATTSTGFLTVYDDRNINKPYFSNKYCDAHLTGLDILKNKIGLCSEEGNIYILDALDFEIKYSEILKSNLYSIKLNEDNLIFYGDENNLLNMKSFNKQIF</sequence>
<proteinExistence type="predicted"/>
<dbReference type="Gene3D" id="2.130.10.10">
    <property type="entry name" value="YVTN repeat-like/Quinoprotein amine dehydrogenase"/>
    <property type="match status" value="1"/>
</dbReference>
<dbReference type="VEuPathDB" id="MicrosporidiaDB:NAPIS_ORF01046"/>
<reference evidence="2 3" key="1">
    <citation type="journal article" date="2013" name="BMC Genomics">
        <title>Genome sequencing and comparative genomics of honey bee microsporidia, Nosema apis reveal novel insights into host-parasite interactions.</title>
        <authorList>
            <person name="Chen Yp."/>
            <person name="Pettis J.S."/>
            <person name="Zhao Y."/>
            <person name="Liu X."/>
            <person name="Tallon L.J."/>
            <person name="Sadzewicz L.D."/>
            <person name="Li R."/>
            <person name="Zheng H."/>
            <person name="Huang S."/>
            <person name="Zhang X."/>
            <person name="Hamilton M.C."/>
            <person name="Pernal S.F."/>
            <person name="Melathopoulos A.P."/>
            <person name="Yan X."/>
            <person name="Evans J.D."/>
        </authorList>
    </citation>
    <scope>NUCLEOTIDE SEQUENCE [LARGE SCALE GENOMIC DNA]</scope>
    <source>
        <strain evidence="2 3">BRL 01</strain>
    </source>
</reference>